<keyword evidence="1" id="KW-0436">Ligase</keyword>
<feature type="domain" description="Biotin carboxylation" evidence="5">
    <location>
        <begin position="1"/>
        <end position="151"/>
    </location>
</feature>
<keyword evidence="2" id="KW-0547">Nucleotide-binding</keyword>
<keyword evidence="4" id="KW-0092">Biotin</keyword>
<dbReference type="AlphaFoldDB" id="X1J939"/>
<accession>X1J939</accession>
<dbReference type="GO" id="GO:0005524">
    <property type="term" value="F:ATP binding"/>
    <property type="evidence" value="ECO:0007669"/>
    <property type="project" value="UniProtKB-KW"/>
</dbReference>
<dbReference type="FunFam" id="3.40.50.20:FF:000010">
    <property type="entry name" value="Propionyl-CoA carboxylase subunit alpha"/>
    <property type="match status" value="1"/>
</dbReference>
<organism evidence="6">
    <name type="scientific">marine sediment metagenome</name>
    <dbReference type="NCBI Taxonomy" id="412755"/>
    <lineage>
        <taxon>unclassified sequences</taxon>
        <taxon>metagenomes</taxon>
        <taxon>ecological metagenomes</taxon>
    </lineage>
</organism>
<dbReference type="PROSITE" id="PS50979">
    <property type="entry name" value="BC"/>
    <property type="match status" value="1"/>
</dbReference>
<gene>
    <name evidence="6" type="ORF">S03H2_49793</name>
</gene>
<dbReference type="GO" id="GO:0016874">
    <property type="term" value="F:ligase activity"/>
    <property type="evidence" value="ECO:0007669"/>
    <property type="project" value="UniProtKB-KW"/>
</dbReference>
<keyword evidence="3" id="KW-0067">ATP-binding</keyword>
<evidence type="ECO:0000256" key="3">
    <source>
        <dbReference type="ARBA" id="ARBA00022840"/>
    </source>
</evidence>
<protein>
    <recommendedName>
        <fullName evidence="5">Biotin carboxylation domain-containing protein</fullName>
    </recommendedName>
</protein>
<proteinExistence type="predicted"/>
<dbReference type="InterPro" id="IPR016185">
    <property type="entry name" value="PreATP-grasp_dom_sf"/>
</dbReference>
<evidence type="ECO:0000313" key="6">
    <source>
        <dbReference type="EMBL" id="GAH74904.1"/>
    </source>
</evidence>
<dbReference type="InterPro" id="IPR011764">
    <property type="entry name" value="Biotin_carboxylation_dom"/>
</dbReference>
<dbReference type="EMBL" id="BARU01031485">
    <property type="protein sequence ID" value="GAH74904.1"/>
    <property type="molecule type" value="Genomic_DNA"/>
</dbReference>
<dbReference type="PANTHER" id="PTHR18866:SF33">
    <property type="entry name" value="METHYLCROTONOYL-COA CARBOXYLASE SUBUNIT ALPHA, MITOCHONDRIAL-RELATED"/>
    <property type="match status" value="1"/>
</dbReference>
<dbReference type="InterPro" id="IPR005481">
    <property type="entry name" value="BC-like_N"/>
</dbReference>
<evidence type="ECO:0000256" key="2">
    <source>
        <dbReference type="ARBA" id="ARBA00022741"/>
    </source>
</evidence>
<evidence type="ECO:0000259" key="5">
    <source>
        <dbReference type="PROSITE" id="PS50979"/>
    </source>
</evidence>
<name>X1J939_9ZZZZ</name>
<sequence>MFKKILIANRGEIAIRVAKACRELGISTVGVYSTIDKNSYHLRFMDEAICIGNPPPQVSYLNIEKMIDVAKKTGAQAIHPGYGFLAENAQFAKACEDAGIVFIGPGSKALILVGDKVASRNTVKAVGVPIIPGMEAVAKELNNFKKMAEEV</sequence>
<dbReference type="Pfam" id="PF00289">
    <property type="entry name" value="Biotin_carb_N"/>
    <property type="match status" value="1"/>
</dbReference>
<evidence type="ECO:0000256" key="4">
    <source>
        <dbReference type="ARBA" id="ARBA00023267"/>
    </source>
</evidence>
<dbReference type="PANTHER" id="PTHR18866">
    <property type="entry name" value="CARBOXYLASE:PYRUVATE/ACETYL-COA/PROPIONYL-COA CARBOXYLASE"/>
    <property type="match status" value="1"/>
</dbReference>
<comment type="caution">
    <text evidence="6">The sequence shown here is derived from an EMBL/GenBank/DDBJ whole genome shotgun (WGS) entry which is preliminary data.</text>
</comment>
<evidence type="ECO:0000256" key="1">
    <source>
        <dbReference type="ARBA" id="ARBA00022598"/>
    </source>
</evidence>
<reference evidence="6" key="1">
    <citation type="journal article" date="2014" name="Front. Microbiol.">
        <title>High frequency of phylogenetically diverse reductive dehalogenase-homologous genes in deep subseafloor sedimentary metagenomes.</title>
        <authorList>
            <person name="Kawai M."/>
            <person name="Futagami T."/>
            <person name="Toyoda A."/>
            <person name="Takaki Y."/>
            <person name="Nishi S."/>
            <person name="Hori S."/>
            <person name="Arai W."/>
            <person name="Tsubouchi T."/>
            <person name="Morono Y."/>
            <person name="Uchiyama I."/>
            <person name="Ito T."/>
            <person name="Fujiyama A."/>
            <person name="Inagaki F."/>
            <person name="Takami H."/>
        </authorList>
    </citation>
    <scope>NUCLEOTIDE SEQUENCE</scope>
    <source>
        <strain evidence="6">Expedition CK06-06</strain>
    </source>
</reference>
<dbReference type="Gene3D" id="3.30.470.20">
    <property type="entry name" value="ATP-grasp fold, B domain"/>
    <property type="match status" value="1"/>
</dbReference>
<feature type="non-terminal residue" evidence="6">
    <location>
        <position position="151"/>
    </location>
</feature>
<dbReference type="InterPro" id="IPR050856">
    <property type="entry name" value="Biotin_carboxylase_complex"/>
</dbReference>
<dbReference type="SUPFAM" id="SSF52440">
    <property type="entry name" value="PreATP-grasp domain"/>
    <property type="match status" value="1"/>
</dbReference>